<evidence type="ECO:0000259" key="14">
    <source>
        <dbReference type="Pfam" id="PF12633"/>
    </source>
</evidence>
<evidence type="ECO:0000256" key="9">
    <source>
        <dbReference type="ARBA" id="ARBA00022998"/>
    </source>
</evidence>
<dbReference type="EMBL" id="MUYA01000001">
    <property type="protein sequence ID" value="OOS00914.1"/>
    <property type="molecule type" value="Genomic_DNA"/>
</dbReference>
<keyword evidence="8" id="KW-0067">ATP-binding</keyword>
<comment type="similarity">
    <text evidence="3 13">Belongs to the adenylyl cyclase class-1 family.</text>
</comment>
<evidence type="ECO:0000256" key="2">
    <source>
        <dbReference type="ARBA" id="ARBA00004496"/>
    </source>
</evidence>
<dbReference type="PANTHER" id="PTHR38760:SF1">
    <property type="entry name" value="ADENYLATE CYCLASE"/>
    <property type="match status" value="1"/>
</dbReference>
<comment type="catalytic activity">
    <reaction evidence="1">
        <text>ATP = 3',5'-cyclic AMP + diphosphate</text>
        <dbReference type="Rhea" id="RHEA:15389"/>
        <dbReference type="ChEBI" id="CHEBI:30616"/>
        <dbReference type="ChEBI" id="CHEBI:33019"/>
        <dbReference type="ChEBI" id="CHEBI:58165"/>
        <dbReference type="EC" id="4.6.1.1"/>
    </reaction>
</comment>
<evidence type="ECO:0000256" key="12">
    <source>
        <dbReference type="ARBA" id="ARBA00032637"/>
    </source>
</evidence>
<dbReference type="InterPro" id="IPR024685">
    <property type="entry name" value="Adenylate_cyclase_1_N"/>
</dbReference>
<evidence type="ECO:0000256" key="3">
    <source>
        <dbReference type="ARBA" id="ARBA00007901"/>
    </source>
</evidence>
<evidence type="ECO:0000256" key="11">
    <source>
        <dbReference type="ARBA" id="ARBA00032597"/>
    </source>
</evidence>
<evidence type="ECO:0000256" key="10">
    <source>
        <dbReference type="ARBA" id="ARBA00023239"/>
    </source>
</evidence>
<keyword evidence="10" id="KW-0456">Lyase</keyword>
<dbReference type="GO" id="GO:0004016">
    <property type="term" value="F:adenylate cyclase activity"/>
    <property type="evidence" value="ECO:0007669"/>
    <property type="project" value="UniProtKB-EC"/>
</dbReference>
<dbReference type="EC" id="4.6.1.1" evidence="4"/>
<comment type="subcellular location">
    <subcellularLocation>
        <location evidence="2">Cytoplasm</location>
    </subcellularLocation>
</comment>
<evidence type="ECO:0000256" key="13">
    <source>
        <dbReference type="RuleBase" id="RU004184"/>
    </source>
</evidence>
<accession>A0A1T0AVK2</accession>
<evidence type="ECO:0000256" key="5">
    <source>
        <dbReference type="ARBA" id="ARBA00021420"/>
    </source>
</evidence>
<dbReference type="AlphaFoldDB" id="A0A1T0AVK2"/>
<keyword evidence="9" id="KW-0115">cAMP biosynthesis</keyword>
<dbReference type="GO" id="GO:0005737">
    <property type="term" value="C:cytoplasm"/>
    <property type="evidence" value="ECO:0007669"/>
    <property type="project" value="UniProtKB-SubCell"/>
</dbReference>
<dbReference type="STRING" id="734.B0187_00190"/>
<dbReference type="Pfam" id="PF12633">
    <property type="entry name" value="Adenyl_cycl_N"/>
    <property type="match status" value="1"/>
</dbReference>
<evidence type="ECO:0000313" key="16">
    <source>
        <dbReference type="Proteomes" id="UP000190867"/>
    </source>
</evidence>
<keyword evidence="6" id="KW-0963">Cytoplasm</keyword>
<evidence type="ECO:0000256" key="4">
    <source>
        <dbReference type="ARBA" id="ARBA00012201"/>
    </source>
</evidence>
<evidence type="ECO:0000313" key="15">
    <source>
        <dbReference type="EMBL" id="OOS00914.1"/>
    </source>
</evidence>
<evidence type="ECO:0000256" key="1">
    <source>
        <dbReference type="ARBA" id="ARBA00001593"/>
    </source>
</evidence>
<keyword evidence="7" id="KW-0547">Nucleotide-binding</keyword>
<name>A0A1T0AVK2_9PAST</name>
<comment type="caution">
    <text evidence="15">The sequence shown here is derived from an EMBL/GenBank/DDBJ whole genome shotgun (WGS) entry which is preliminary data.</text>
</comment>
<evidence type="ECO:0000256" key="7">
    <source>
        <dbReference type="ARBA" id="ARBA00022741"/>
    </source>
</evidence>
<dbReference type="GO" id="GO:0005524">
    <property type="term" value="F:ATP binding"/>
    <property type="evidence" value="ECO:0007669"/>
    <property type="project" value="UniProtKB-KW"/>
</dbReference>
<keyword evidence="16" id="KW-1185">Reference proteome</keyword>
<dbReference type="GO" id="GO:0006171">
    <property type="term" value="P:cAMP biosynthetic process"/>
    <property type="evidence" value="ECO:0007669"/>
    <property type="project" value="UniProtKB-KW"/>
</dbReference>
<dbReference type="InterPro" id="IPR000274">
    <property type="entry name" value="Adenylate_cyclase_1"/>
</dbReference>
<dbReference type="Proteomes" id="UP000190867">
    <property type="component" value="Unassembled WGS sequence"/>
</dbReference>
<reference evidence="15 16" key="1">
    <citation type="submission" date="2017-02" db="EMBL/GenBank/DDBJ databases">
        <title>Draft genome sequence of Haemophilus paracuniculus CCUG 43573 type strain.</title>
        <authorList>
            <person name="Engstrom-Jakobsson H."/>
            <person name="Salva-Serra F."/>
            <person name="Thorell K."/>
            <person name="Gonzales-Siles L."/>
            <person name="Karlsson R."/>
            <person name="Boulund F."/>
            <person name="Engstrand L."/>
            <person name="Kristiansson E."/>
            <person name="Moore E."/>
        </authorList>
    </citation>
    <scope>NUCLEOTIDE SEQUENCE [LARGE SCALE GENOMIC DNA]</scope>
    <source>
        <strain evidence="15 16">CCUG 43573</strain>
    </source>
</reference>
<dbReference type="Pfam" id="PF01295">
    <property type="entry name" value="Adenylate_cycl"/>
    <property type="match status" value="2"/>
</dbReference>
<proteinExistence type="inferred from homology"/>
<feature type="domain" description="Adenylate cyclase class-I N-terminal" evidence="14">
    <location>
        <begin position="24"/>
        <end position="215"/>
    </location>
</feature>
<protein>
    <recommendedName>
        <fullName evidence="5">Adenylate cyclase</fullName>
        <ecNumber evidence="4">4.6.1.1</ecNumber>
    </recommendedName>
    <alternativeName>
        <fullName evidence="11">ATP pyrophosphate-lyase</fullName>
    </alternativeName>
    <alternativeName>
        <fullName evidence="12">Adenylyl cyclase</fullName>
    </alternativeName>
</protein>
<gene>
    <name evidence="15" type="ORF">B0187_00190</name>
</gene>
<evidence type="ECO:0000256" key="8">
    <source>
        <dbReference type="ARBA" id="ARBA00022840"/>
    </source>
</evidence>
<dbReference type="PANTHER" id="PTHR38760">
    <property type="entry name" value="ADENYLATE CYCLASE"/>
    <property type="match status" value="1"/>
</dbReference>
<organism evidence="15 16">
    <name type="scientific">Haemophilus paracuniculus</name>
    <dbReference type="NCBI Taxonomy" id="734"/>
    <lineage>
        <taxon>Bacteria</taxon>
        <taxon>Pseudomonadati</taxon>
        <taxon>Pseudomonadota</taxon>
        <taxon>Gammaproteobacteria</taxon>
        <taxon>Pasteurellales</taxon>
        <taxon>Pasteurellaceae</taxon>
        <taxon>Haemophilus</taxon>
    </lineage>
</organism>
<dbReference type="PROSITE" id="PS01092">
    <property type="entry name" value="ADENYLATE_CYCLASE_1_1"/>
    <property type="match status" value="1"/>
</dbReference>
<evidence type="ECO:0000256" key="6">
    <source>
        <dbReference type="ARBA" id="ARBA00022490"/>
    </source>
</evidence>
<dbReference type="InterPro" id="IPR024686">
    <property type="entry name" value="Adenylate_cyclase_1_CS"/>
</dbReference>
<dbReference type="PIRSF" id="PIRSF001444">
    <property type="entry name" value="Adenylate_cycl"/>
    <property type="match status" value="1"/>
</dbReference>
<sequence length="814" mass="95489">MKNLDFVHFDESSLPSNADFSQQLEWAKQRVSALEQYRLARATAENSLEFQRVLELVPLLLHLNHPDLPAYVEYAPSGVAQFELSPYQQHYLAEHYLLPILNSAKYQPSFDGLYLMGSTGSITQTSLSDLDLWVCHSQRLNRIEIAQLEIKFERLKNWVNQFGVEINFYLMHQDYFRRNMKTGVGSENCGSAQHFILLDEFYRSAIRLNGKRLLWLHFDEQGKDYRQQVETAVRAKQLDLNEWIDFGDLSSLSIDEYFGASLWQLYKGINAPYKSAIKILLLESYAQTYPKTNLIAKKFKQRLLTENGENYHFDPYLAMLEQVTDYLTERQEFERLNRLRYCFYLKSQEGNAFSGWRKKQLANLIQDWGWSQKDLNLLTSRKAWKIKQAIAQQNMLTEQLLLSYRHLINFARKFHIDPSIIASDTDILMRKLYSIFEILPGKVALINPHISANLAEQAVTFIEVKEGSAMKSGWYMINQSPKSPYDSSSRHIQYYRHLNHLIAWAYFNGIITPNTVIHLVSQSVELNKLRQFITDLRLSFPQQAPLISEQDLHHPNEIRNLTVVVNLTQDPTAKKNKKIPTKISQSDLFNFDYSQQNLIGSVSLIYRNVWNEIHTQHFEGNDSLLKALKLISNKIYRSSAPPQSVSVLCYSEKLKEELQLLISALVNRCISVQTSTVFQKQQMNTLFQQGENWGKIFQSKQPLQDFSERYFPREIDQFASEGFLQFFFEDNLDQSFNVYILNEQNKIEQYHYCLGSKEEKIKTVNRFFTEQKLANWESFHYPQFYQLLNYRTHIEIVPFQSQKHQEYQKNALVD</sequence>